<protein>
    <submittedName>
        <fullName evidence="1">Putative cytoplasmic protein</fullName>
    </submittedName>
</protein>
<dbReference type="RefSeq" id="WP_014259666.1">
    <property type="nucleotide sequence ID" value="NC_016629.1"/>
</dbReference>
<name>F3Z0Q8_DESAF</name>
<reference evidence="1 2" key="1">
    <citation type="journal article" date="2011" name="J. Bacteriol.">
        <title>Genome sequence of the mercury-methylating and pleomorphic Desulfovibrio africanus Strain Walvis Bay.</title>
        <authorList>
            <person name="Brown S.D."/>
            <person name="Wall J.D."/>
            <person name="Kucken A.M."/>
            <person name="Gilmour C.C."/>
            <person name="Podar M."/>
            <person name="Brandt C.C."/>
            <person name="Teshima H."/>
            <person name="Detter J.C."/>
            <person name="Han C.S."/>
            <person name="Land M.L."/>
            <person name="Lucas S."/>
            <person name="Han J."/>
            <person name="Pennacchio L."/>
            <person name="Nolan M."/>
            <person name="Pitluck S."/>
            <person name="Woyke T."/>
            <person name="Goodwin L."/>
            <person name="Palumbo A.V."/>
            <person name="Elias D.A."/>
        </authorList>
    </citation>
    <scope>NUCLEOTIDE SEQUENCE [LARGE SCALE GENOMIC DNA]</scope>
    <source>
        <strain evidence="1 2">Walvis Bay</strain>
    </source>
</reference>
<dbReference type="AlphaFoldDB" id="F3Z0Q8"/>
<dbReference type="Proteomes" id="UP000007844">
    <property type="component" value="Chromosome"/>
</dbReference>
<dbReference type="SUPFAM" id="SSF75169">
    <property type="entry name" value="DsrEFH-like"/>
    <property type="match status" value="1"/>
</dbReference>
<dbReference type="InterPro" id="IPR027396">
    <property type="entry name" value="DsrEFH-like"/>
</dbReference>
<organism evidence="1 2">
    <name type="scientific">Desulfocurvibacter africanus subsp. africanus str. Walvis Bay</name>
    <dbReference type="NCBI Taxonomy" id="690850"/>
    <lineage>
        <taxon>Bacteria</taxon>
        <taxon>Pseudomonadati</taxon>
        <taxon>Thermodesulfobacteriota</taxon>
        <taxon>Desulfovibrionia</taxon>
        <taxon>Desulfovibrionales</taxon>
        <taxon>Desulfovibrionaceae</taxon>
        <taxon>Desulfocurvibacter</taxon>
    </lineage>
</organism>
<proteinExistence type="predicted"/>
<sequence length="115" mass="12686">MRKIALFAYNGETLCFVHVLLNALDMNSRGWEARIVVEGKVTKSIPELAREGAPFHDLYERAKMLGLIAGACKACSAKMGVLQDVQAAGVPLLDDMQGHPSVARFLEQDYEVMTF</sequence>
<dbReference type="STRING" id="690850.Desaf_1545"/>
<dbReference type="KEGG" id="daf:Desaf_1545"/>
<accession>F3Z0Q8</accession>
<dbReference type="HOGENOM" id="CLU_167520_1_0_7"/>
<dbReference type="EMBL" id="CP003221">
    <property type="protein sequence ID" value="EGJ49882.1"/>
    <property type="molecule type" value="Genomic_DNA"/>
</dbReference>
<evidence type="ECO:0000313" key="1">
    <source>
        <dbReference type="EMBL" id="EGJ49882.1"/>
    </source>
</evidence>
<keyword evidence="2" id="KW-1185">Reference proteome</keyword>
<gene>
    <name evidence="1" type="ORF">Desaf_1545</name>
</gene>
<evidence type="ECO:0000313" key="2">
    <source>
        <dbReference type="Proteomes" id="UP000007844"/>
    </source>
</evidence>
<dbReference type="eggNOG" id="COG3370">
    <property type="taxonomic scope" value="Bacteria"/>
</dbReference>